<evidence type="ECO:0000256" key="3">
    <source>
        <dbReference type="ARBA" id="ARBA00023163"/>
    </source>
</evidence>
<dbReference type="AlphaFoldDB" id="A0A239CBQ6"/>
<dbReference type="InterPro" id="IPR036388">
    <property type="entry name" value="WH-like_DNA-bd_sf"/>
</dbReference>
<dbReference type="GO" id="GO:0003677">
    <property type="term" value="F:DNA binding"/>
    <property type="evidence" value="ECO:0007669"/>
    <property type="project" value="UniProtKB-KW"/>
</dbReference>
<dbReference type="SMART" id="SM00895">
    <property type="entry name" value="FCD"/>
    <property type="match status" value="1"/>
</dbReference>
<sequence length="230" mass="26715">MSENSCKTTLVDIIYANIRKDITQGILLPGQKINTKELSERYGASLTPIKLALNRLVSDKIIENFPRQGMKVKSVQADEIDEIFDMRLMLDLYYTKEIITTVNYNESLREEFRKNVEEHLKIVSDLTPDSPVDAYIQNYSYDYKFHELFLKCSGNRKVVDMFHYINPFLYSNYTFGKQSKERDISGVKEHQVILDAILSQDEDALKEAIRVHIYNAKTAIALILKVYKIL</sequence>
<evidence type="ECO:0000259" key="4">
    <source>
        <dbReference type="PROSITE" id="PS50949"/>
    </source>
</evidence>
<dbReference type="InterPro" id="IPR008920">
    <property type="entry name" value="TF_FadR/GntR_C"/>
</dbReference>
<dbReference type="Gene3D" id="1.20.120.530">
    <property type="entry name" value="GntR ligand-binding domain-like"/>
    <property type="match status" value="1"/>
</dbReference>
<dbReference type="PANTHER" id="PTHR43537:SF24">
    <property type="entry name" value="GLUCONATE OPERON TRANSCRIPTIONAL REPRESSOR"/>
    <property type="match status" value="1"/>
</dbReference>
<name>A0A239CBQ6_9FIRM</name>
<dbReference type="InterPro" id="IPR011711">
    <property type="entry name" value="GntR_C"/>
</dbReference>
<feature type="domain" description="HTH gntR-type" evidence="4">
    <location>
        <begin position="8"/>
        <end position="75"/>
    </location>
</feature>
<dbReference type="SMART" id="SM00345">
    <property type="entry name" value="HTH_GNTR"/>
    <property type="match status" value="1"/>
</dbReference>
<keyword evidence="2 5" id="KW-0238">DNA-binding</keyword>
<dbReference type="SUPFAM" id="SSF46785">
    <property type="entry name" value="Winged helix' DNA-binding domain"/>
    <property type="match status" value="1"/>
</dbReference>
<dbReference type="EMBL" id="FZOJ01000005">
    <property type="protein sequence ID" value="SNS17540.1"/>
    <property type="molecule type" value="Genomic_DNA"/>
</dbReference>
<protein>
    <submittedName>
        <fullName evidence="5">DNA-binding transcriptional regulator, GntR family</fullName>
    </submittedName>
</protein>
<dbReference type="Proteomes" id="UP000198304">
    <property type="component" value="Unassembled WGS sequence"/>
</dbReference>
<gene>
    <name evidence="5" type="ORF">SAMN05446037_1005117</name>
</gene>
<evidence type="ECO:0000256" key="2">
    <source>
        <dbReference type="ARBA" id="ARBA00023125"/>
    </source>
</evidence>
<evidence type="ECO:0000256" key="1">
    <source>
        <dbReference type="ARBA" id="ARBA00023015"/>
    </source>
</evidence>
<dbReference type="InterPro" id="IPR000524">
    <property type="entry name" value="Tscrpt_reg_HTH_GntR"/>
</dbReference>
<accession>A0A239CBQ6</accession>
<reference evidence="5 6" key="1">
    <citation type="submission" date="2017-06" db="EMBL/GenBank/DDBJ databases">
        <authorList>
            <person name="Kim H.J."/>
            <person name="Triplett B.A."/>
        </authorList>
    </citation>
    <scope>NUCLEOTIDE SEQUENCE [LARGE SCALE GENOMIC DNA]</scope>
    <source>
        <strain evidence="5 6">SCA</strain>
    </source>
</reference>
<keyword evidence="3" id="KW-0804">Transcription</keyword>
<dbReference type="PROSITE" id="PS50949">
    <property type="entry name" value="HTH_GNTR"/>
    <property type="match status" value="1"/>
</dbReference>
<keyword evidence="1" id="KW-0805">Transcription regulation</keyword>
<dbReference type="RefSeq" id="WP_089282158.1">
    <property type="nucleotide sequence ID" value="NZ_FZOJ01000005.1"/>
</dbReference>
<evidence type="ECO:0000313" key="5">
    <source>
        <dbReference type="EMBL" id="SNS17540.1"/>
    </source>
</evidence>
<dbReference type="OrthoDB" id="574518at2"/>
<dbReference type="SUPFAM" id="SSF48008">
    <property type="entry name" value="GntR ligand-binding domain-like"/>
    <property type="match status" value="1"/>
</dbReference>
<dbReference type="Gene3D" id="1.10.10.10">
    <property type="entry name" value="Winged helix-like DNA-binding domain superfamily/Winged helix DNA-binding domain"/>
    <property type="match status" value="1"/>
</dbReference>
<dbReference type="Pfam" id="PF00392">
    <property type="entry name" value="GntR"/>
    <property type="match status" value="1"/>
</dbReference>
<proteinExistence type="predicted"/>
<dbReference type="GO" id="GO:0003700">
    <property type="term" value="F:DNA-binding transcription factor activity"/>
    <property type="evidence" value="ECO:0007669"/>
    <property type="project" value="InterPro"/>
</dbReference>
<organism evidence="5 6">
    <name type="scientific">Anaerovirgula multivorans</name>
    <dbReference type="NCBI Taxonomy" id="312168"/>
    <lineage>
        <taxon>Bacteria</taxon>
        <taxon>Bacillati</taxon>
        <taxon>Bacillota</taxon>
        <taxon>Clostridia</taxon>
        <taxon>Peptostreptococcales</taxon>
        <taxon>Natronincolaceae</taxon>
        <taxon>Anaerovirgula</taxon>
    </lineage>
</organism>
<evidence type="ECO:0000313" key="6">
    <source>
        <dbReference type="Proteomes" id="UP000198304"/>
    </source>
</evidence>
<dbReference type="Pfam" id="PF07729">
    <property type="entry name" value="FCD"/>
    <property type="match status" value="1"/>
</dbReference>
<dbReference type="InterPro" id="IPR036390">
    <property type="entry name" value="WH_DNA-bd_sf"/>
</dbReference>
<keyword evidence="6" id="KW-1185">Reference proteome</keyword>
<dbReference type="CDD" id="cd07377">
    <property type="entry name" value="WHTH_GntR"/>
    <property type="match status" value="1"/>
</dbReference>
<dbReference type="PANTHER" id="PTHR43537">
    <property type="entry name" value="TRANSCRIPTIONAL REGULATOR, GNTR FAMILY"/>
    <property type="match status" value="1"/>
</dbReference>